<dbReference type="InterPro" id="IPR004619">
    <property type="entry name" value="Type_III_PanK"/>
</dbReference>
<keyword evidence="8 16" id="KW-0808">Transferase</keyword>
<dbReference type="SUPFAM" id="SSF53067">
    <property type="entry name" value="Actin-like ATPase domain"/>
    <property type="match status" value="2"/>
</dbReference>
<reference evidence="17 18" key="1">
    <citation type="submission" date="2021-03" db="EMBL/GenBank/DDBJ databases">
        <title>novel species isolated from a fishpond in China.</title>
        <authorList>
            <person name="Lu H."/>
            <person name="Cai Z."/>
        </authorList>
    </citation>
    <scope>NUCLEOTIDE SEQUENCE [LARGE SCALE GENOMIC DNA]</scope>
    <source>
        <strain evidence="17 18">Y57</strain>
    </source>
</reference>
<keyword evidence="7 16" id="KW-0963">Cytoplasm</keyword>
<comment type="cofactor">
    <cofactor evidence="16">
        <name>NH4(+)</name>
        <dbReference type="ChEBI" id="CHEBI:28938"/>
    </cofactor>
    <cofactor evidence="16">
        <name>K(+)</name>
        <dbReference type="ChEBI" id="CHEBI:29103"/>
    </cofactor>
    <text evidence="16">A monovalent cation. Ammonium or potassium.</text>
</comment>
<name>A0ABS3CZ46_9ALTE</name>
<dbReference type="EC" id="2.7.1.33" evidence="6 16"/>
<keyword evidence="12 16" id="KW-0630">Potassium</keyword>
<dbReference type="NCBIfam" id="TIGR00671">
    <property type="entry name" value="baf"/>
    <property type="match status" value="1"/>
</dbReference>
<dbReference type="HAMAP" id="MF_01274">
    <property type="entry name" value="Pantothen_kinase_3"/>
    <property type="match status" value="1"/>
</dbReference>
<evidence type="ECO:0000313" key="17">
    <source>
        <dbReference type="EMBL" id="MBN7822394.1"/>
    </source>
</evidence>
<feature type="binding site" evidence="16">
    <location>
        <begin position="99"/>
        <end position="102"/>
    </location>
    <ligand>
        <name>substrate</name>
    </ligand>
</feature>
<evidence type="ECO:0000256" key="14">
    <source>
        <dbReference type="ARBA" id="ARBA00038036"/>
    </source>
</evidence>
<dbReference type="EMBL" id="JAFKCS010000060">
    <property type="protein sequence ID" value="MBN7822394.1"/>
    <property type="molecule type" value="Genomic_DNA"/>
</dbReference>
<dbReference type="Proteomes" id="UP000663992">
    <property type="component" value="Unassembled WGS sequence"/>
</dbReference>
<keyword evidence="13 16" id="KW-0173">Coenzyme A biosynthesis</keyword>
<comment type="catalytic activity">
    <reaction evidence="1 16">
        <text>(R)-pantothenate + ATP = (R)-4'-phosphopantothenate + ADP + H(+)</text>
        <dbReference type="Rhea" id="RHEA:16373"/>
        <dbReference type="ChEBI" id="CHEBI:10986"/>
        <dbReference type="ChEBI" id="CHEBI:15378"/>
        <dbReference type="ChEBI" id="CHEBI:29032"/>
        <dbReference type="ChEBI" id="CHEBI:30616"/>
        <dbReference type="ChEBI" id="CHEBI:456216"/>
        <dbReference type="EC" id="2.7.1.33"/>
    </reaction>
</comment>
<evidence type="ECO:0000256" key="8">
    <source>
        <dbReference type="ARBA" id="ARBA00022679"/>
    </source>
</evidence>
<feature type="binding site" evidence="16">
    <location>
        <begin position="13"/>
        <end position="20"/>
    </location>
    <ligand>
        <name>ATP</name>
        <dbReference type="ChEBI" id="CHEBI:30616"/>
    </ligand>
</feature>
<feature type="binding site" evidence="16">
    <location>
        <position position="124"/>
    </location>
    <ligand>
        <name>ATP</name>
        <dbReference type="ChEBI" id="CHEBI:30616"/>
    </ligand>
</feature>
<evidence type="ECO:0000256" key="3">
    <source>
        <dbReference type="ARBA" id="ARBA00004496"/>
    </source>
</evidence>
<dbReference type="Pfam" id="PF03309">
    <property type="entry name" value="Pan_kinase"/>
    <property type="match status" value="1"/>
</dbReference>
<evidence type="ECO:0000256" key="11">
    <source>
        <dbReference type="ARBA" id="ARBA00022840"/>
    </source>
</evidence>
<evidence type="ECO:0000256" key="6">
    <source>
        <dbReference type="ARBA" id="ARBA00012102"/>
    </source>
</evidence>
<dbReference type="InterPro" id="IPR043129">
    <property type="entry name" value="ATPase_NBD"/>
</dbReference>
<feature type="binding site" evidence="16">
    <location>
        <position position="121"/>
    </location>
    <ligand>
        <name>K(+)</name>
        <dbReference type="ChEBI" id="CHEBI:29103"/>
    </ligand>
</feature>
<comment type="subunit">
    <text evidence="5 16">Homodimer.</text>
</comment>
<evidence type="ECO:0000256" key="1">
    <source>
        <dbReference type="ARBA" id="ARBA00001206"/>
    </source>
</evidence>
<evidence type="ECO:0000256" key="4">
    <source>
        <dbReference type="ARBA" id="ARBA00005225"/>
    </source>
</evidence>
<evidence type="ECO:0000256" key="2">
    <source>
        <dbReference type="ARBA" id="ARBA00001958"/>
    </source>
</evidence>
<gene>
    <name evidence="16" type="primary">coaX</name>
    <name evidence="17" type="ORF">J0A65_21195</name>
</gene>
<sequence>MSEVSRVNWLFIDAGNSCIKAASYSAGAMTMLGVIESHCQLSSILAQVDAILIASVGQRGWVNELKERCHTLSVPCFEVEVKRSFLGIENLYENIQQMGCDRWLAVIGASTLTDSPFVIADFGTAINVEFVDQQRNYIGGWIAPGIQLLYSSLFKGTDKVKGQLGRSLDLKAGKNTQKAVDGGCAAAAVGILTMAIQQAEDLGDNPVIFVCGGDFARIEQLTNKRVRHESALVFLGMQEYAAQIALKCG</sequence>
<evidence type="ECO:0000256" key="12">
    <source>
        <dbReference type="ARBA" id="ARBA00022958"/>
    </source>
</evidence>
<feature type="active site" description="Proton acceptor" evidence="16">
    <location>
        <position position="101"/>
    </location>
</feature>
<keyword evidence="16" id="KW-0479">Metal-binding</keyword>
<dbReference type="GO" id="GO:0016301">
    <property type="term" value="F:kinase activity"/>
    <property type="evidence" value="ECO:0007669"/>
    <property type="project" value="UniProtKB-KW"/>
</dbReference>
<evidence type="ECO:0000256" key="7">
    <source>
        <dbReference type="ARBA" id="ARBA00022490"/>
    </source>
</evidence>
<keyword evidence="18" id="KW-1185">Reference proteome</keyword>
<comment type="pathway">
    <text evidence="4 16">Cofactor biosynthesis; coenzyme A biosynthesis; CoA from (R)-pantothenate: step 1/5.</text>
</comment>
<comment type="cofactor">
    <cofactor evidence="2">
        <name>K(+)</name>
        <dbReference type="ChEBI" id="CHEBI:29103"/>
    </cofactor>
</comment>
<dbReference type="PANTHER" id="PTHR34265:SF1">
    <property type="entry name" value="TYPE III PANTOTHENATE KINASE"/>
    <property type="match status" value="1"/>
</dbReference>
<feature type="binding site" evidence="16">
    <location>
        <position position="92"/>
    </location>
    <ligand>
        <name>substrate</name>
    </ligand>
</feature>
<keyword evidence="11 16" id="KW-0067">ATP-binding</keyword>
<dbReference type="RefSeq" id="WP_206596328.1">
    <property type="nucleotide sequence ID" value="NZ_JAFKCS010000060.1"/>
</dbReference>
<evidence type="ECO:0000256" key="5">
    <source>
        <dbReference type="ARBA" id="ARBA00011738"/>
    </source>
</evidence>
<keyword evidence="9 16" id="KW-0547">Nucleotide-binding</keyword>
<accession>A0ABS3CZ46</accession>
<evidence type="ECO:0000256" key="13">
    <source>
        <dbReference type="ARBA" id="ARBA00022993"/>
    </source>
</evidence>
<evidence type="ECO:0000313" key="18">
    <source>
        <dbReference type="Proteomes" id="UP000663992"/>
    </source>
</evidence>
<dbReference type="CDD" id="cd24015">
    <property type="entry name" value="ASKHA_NBD_PanK-III"/>
    <property type="match status" value="1"/>
</dbReference>
<evidence type="ECO:0000256" key="15">
    <source>
        <dbReference type="ARBA" id="ARBA00040883"/>
    </source>
</evidence>
<keyword evidence="10 16" id="KW-0418">Kinase</keyword>
<organism evidence="17 18">
    <name type="scientific">Bowmanella yangjiangensis</name>
    <dbReference type="NCBI Taxonomy" id="2811230"/>
    <lineage>
        <taxon>Bacteria</taxon>
        <taxon>Pseudomonadati</taxon>
        <taxon>Pseudomonadota</taxon>
        <taxon>Gammaproteobacteria</taxon>
        <taxon>Alteromonadales</taxon>
        <taxon>Alteromonadaceae</taxon>
        <taxon>Bowmanella</taxon>
    </lineage>
</organism>
<dbReference type="Gene3D" id="3.30.420.40">
    <property type="match status" value="2"/>
</dbReference>
<comment type="similarity">
    <text evidence="14 16">Belongs to the type III pantothenate kinase family.</text>
</comment>
<proteinExistence type="inferred from homology"/>
<evidence type="ECO:0000256" key="10">
    <source>
        <dbReference type="ARBA" id="ARBA00022777"/>
    </source>
</evidence>
<dbReference type="PANTHER" id="PTHR34265">
    <property type="entry name" value="TYPE III PANTOTHENATE KINASE"/>
    <property type="match status" value="1"/>
</dbReference>
<evidence type="ECO:0000256" key="9">
    <source>
        <dbReference type="ARBA" id="ARBA00022741"/>
    </source>
</evidence>
<protein>
    <recommendedName>
        <fullName evidence="15 16">Type III pantothenate kinase</fullName>
        <ecNumber evidence="6 16">2.7.1.33</ecNumber>
    </recommendedName>
    <alternativeName>
        <fullName evidence="16">PanK-III</fullName>
    </alternativeName>
    <alternativeName>
        <fullName evidence="16">Pantothenic acid kinase</fullName>
    </alternativeName>
</protein>
<comment type="subcellular location">
    <subcellularLocation>
        <location evidence="3 16">Cytoplasm</location>
    </subcellularLocation>
</comment>
<comment type="caution">
    <text evidence="17">The sequence shown here is derived from an EMBL/GenBank/DDBJ whole genome shotgun (WGS) entry which is preliminary data.</text>
</comment>
<evidence type="ECO:0000256" key="16">
    <source>
        <dbReference type="HAMAP-Rule" id="MF_01274"/>
    </source>
</evidence>
<feature type="binding site" evidence="16">
    <location>
        <position position="176"/>
    </location>
    <ligand>
        <name>substrate</name>
    </ligand>
</feature>
<comment type="function">
    <text evidence="16">Catalyzes the phosphorylation of pantothenate (Pan), the first step in CoA biosynthesis.</text>
</comment>